<dbReference type="EMBL" id="LNQE01000630">
    <property type="protein sequence ID" value="KUG25669.1"/>
    <property type="molecule type" value="Genomic_DNA"/>
</dbReference>
<evidence type="ECO:0000256" key="11">
    <source>
        <dbReference type="SAM" id="Phobius"/>
    </source>
</evidence>
<comment type="subcellular location">
    <subcellularLocation>
        <location evidence="1">Membrane</location>
        <topology evidence="1">Multi-pass membrane protein</topology>
    </subcellularLocation>
</comment>
<proteinExistence type="predicted"/>
<dbReference type="GO" id="GO:0016757">
    <property type="term" value="F:glycosyltransferase activity"/>
    <property type="evidence" value="ECO:0007669"/>
    <property type="project" value="UniProtKB-KW"/>
</dbReference>
<dbReference type="GO" id="GO:0071555">
    <property type="term" value="P:cell wall organization"/>
    <property type="evidence" value="ECO:0007669"/>
    <property type="project" value="UniProtKB-KW"/>
</dbReference>
<dbReference type="InterPro" id="IPR001182">
    <property type="entry name" value="FtsW/RodA"/>
</dbReference>
<dbReference type="AlphaFoldDB" id="A0A0W8FXM1"/>
<evidence type="ECO:0000256" key="2">
    <source>
        <dbReference type="ARBA" id="ARBA00022475"/>
    </source>
</evidence>
<comment type="caution">
    <text evidence="12">The sequence shown here is derived from an EMBL/GenBank/DDBJ whole genome shotgun (WGS) entry which is preliminary data.</text>
</comment>
<organism evidence="12">
    <name type="scientific">hydrocarbon metagenome</name>
    <dbReference type="NCBI Taxonomy" id="938273"/>
    <lineage>
        <taxon>unclassified sequences</taxon>
        <taxon>metagenomes</taxon>
        <taxon>ecological metagenomes</taxon>
    </lineage>
</organism>
<evidence type="ECO:0000256" key="8">
    <source>
        <dbReference type="ARBA" id="ARBA00022989"/>
    </source>
</evidence>
<accession>A0A0W8FXM1</accession>
<gene>
    <name evidence="12" type="ORF">ASZ90_004508</name>
</gene>
<evidence type="ECO:0000256" key="6">
    <source>
        <dbReference type="ARBA" id="ARBA00022960"/>
    </source>
</evidence>
<keyword evidence="8 11" id="KW-1133">Transmembrane helix</keyword>
<protein>
    <submittedName>
        <fullName evidence="12">Rod shape-determining protein roda</fullName>
    </submittedName>
</protein>
<evidence type="ECO:0000256" key="4">
    <source>
        <dbReference type="ARBA" id="ARBA00022679"/>
    </source>
</evidence>
<keyword evidence="6" id="KW-0133">Cell shape</keyword>
<keyword evidence="10" id="KW-0961">Cell wall biogenesis/degradation</keyword>
<feature type="transmembrane region" description="Helical" evidence="11">
    <location>
        <begin position="221"/>
        <end position="242"/>
    </location>
</feature>
<evidence type="ECO:0000256" key="5">
    <source>
        <dbReference type="ARBA" id="ARBA00022692"/>
    </source>
</evidence>
<keyword evidence="3" id="KW-0328">Glycosyltransferase</keyword>
<feature type="transmembrane region" description="Helical" evidence="11">
    <location>
        <begin position="162"/>
        <end position="187"/>
    </location>
</feature>
<evidence type="ECO:0000256" key="7">
    <source>
        <dbReference type="ARBA" id="ARBA00022984"/>
    </source>
</evidence>
<dbReference type="NCBIfam" id="NF037961">
    <property type="entry name" value="RodA_shape"/>
    <property type="match status" value="1"/>
</dbReference>
<name>A0A0W8FXM1_9ZZZZ</name>
<feature type="transmembrane region" description="Helical" evidence="11">
    <location>
        <begin position="314"/>
        <end position="334"/>
    </location>
</feature>
<dbReference type="PANTHER" id="PTHR30474:SF1">
    <property type="entry name" value="PEPTIDOGLYCAN GLYCOSYLTRANSFERASE MRDB"/>
    <property type="match status" value="1"/>
</dbReference>
<keyword evidence="2" id="KW-1003">Cell membrane</keyword>
<dbReference type="GO" id="GO:0051301">
    <property type="term" value="P:cell division"/>
    <property type="evidence" value="ECO:0007669"/>
    <property type="project" value="InterPro"/>
</dbReference>
<dbReference type="GO" id="GO:0032153">
    <property type="term" value="C:cell division site"/>
    <property type="evidence" value="ECO:0007669"/>
    <property type="project" value="TreeGrafter"/>
</dbReference>
<feature type="transmembrane region" description="Helical" evidence="11">
    <location>
        <begin position="112"/>
        <end position="127"/>
    </location>
</feature>
<evidence type="ECO:0000256" key="1">
    <source>
        <dbReference type="ARBA" id="ARBA00004141"/>
    </source>
</evidence>
<sequence>MRIGAKLQDHLDLAIILPSIFLMVFGLFAIYSSTINHPVAQGNFDRQFFWFFLSIGAMLVAYFIPPHVYRIIAAPAYILSLATLILVLIMGKTVYGSKSWLGIGTLGMQPSEFAKIGLILFLSYWISRKQTDINSVKDLAVIMGIGFTPILLIMMQPDTGTAIVFALLTLFMLFWGGISLFGLFVVISPGVVMFASIFGTVPMIITLAVILLLLIYFKRDLFVSATVFVVNIAAAFFFDYLYHILQPHQQKRIETFLDPNADPLGAGYNALQAKVAIGSGGLIGKGFMEGNQTQLRFIPEQWTDFIYCVIGEEFGFIGSVIVIVLFLIIFTRLLKLANVARDHFSSLVVMGVLVLLFIHFAINIGMNVGVTPVIGLPLPFLSYGGSSLIVNMTLIGIALNIHKNRKQYD</sequence>
<evidence type="ECO:0000256" key="9">
    <source>
        <dbReference type="ARBA" id="ARBA00023136"/>
    </source>
</evidence>
<dbReference type="GO" id="GO:0008360">
    <property type="term" value="P:regulation of cell shape"/>
    <property type="evidence" value="ECO:0007669"/>
    <property type="project" value="UniProtKB-KW"/>
</dbReference>
<evidence type="ECO:0000313" key="12">
    <source>
        <dbReference type="EMBL" id="KUG25669.1"/>
    </source>
</evidence>
<feature type="transmembrane region" description="Helical" evidence="11">
    <location>
        <begin position="380"/>
        <end position="401"/>
    </location>
</feature>
<dbReference type="InterPro" id="IPR018365">
    <property type="entry name" value="Cell_cycle_FtsW-rel_CS"/>
</dbReference>
<keyword evidence="9 11" id="KW-0472">Membrane</keyword>
<reference evidence="12" key="1">
    <citation type="journal article" date="2015" name="Proc. Natl. Acad. Sci. U.S.A.">
        <title>Networks of energetic and metabolic interactions define dynamics in microbial communities.</title>
        <authorList>
            <person name="Embree M."/>
            <person name="Liu J.K."/>
            <person name="Al-Bassam M.M."/>
            <person name="Zengler K."/>
        </authorList>
    </citation>
    <scope>NUCLEOTIDE SEQUENCE</scope>
</reference>
<dbReference type="Pfam" id="PF01098">
    <property type="entry name" value="FTSW_RODA_SPOVE"/>
    <property type="match status" value="1"/>
</dbReference>
<feature type="transmembrane region" description="Helical" evidence="11">
    <location>
        <begin position="48"/>
        <end position="65"/>
    </location>
</feature>
<evidence type="ECO:0000256" key="10">
    <source>
        <dbReference type="ARBA" id="ARBA00023316"/>
    </source>
</evidence>
<evidence type="ECO:0000256" key="3">
    <source>
        <dbReference type="ARBA" id="ARBA00022676"/>
    </source>
</evidence>
<feature type="transmembrane region" description="Helical" evidence="11">
    <location>
        <begin position="346"/>
        <end position="368"/>
    </location>
</feature>
<dbReference type="PANTHER" id="PTHR30474">
    <property type="entry name" value="CELL CYCLE PROTEIN"/>
    <property type="match status" value="1"/>
</dbReference>
<keyword evidence="7" id="KW-0573">Peptidoglycan synthesis</keyword>
<keyword evidence="5 11" id="KW-0812">Transmembrane</keyword>
<dbReference type="PROSITE" id="PS00428">
    <property type="entry name" value="FTSW_RODA_SPOVE"/>
    <property type="match status" value="1"/>
</dbReference>
<dbReference type="GO" id="GO:0005886">
    <property type="term" value="C:plasma membrane"/>
    <property type="evidence" value="ECO:0007669"/>
    <property type="project" value="TreeGrafter"/>
</dbReference>
<feature type="transmembrane region" description="Helical" evidence="11">
    <location>
        <begin position="15"/>
        <end position="36"/>
    </location>
</feature>
<dbReference type="InterPro" id="IPR011923">
    <property type="entry name" value="RodA/MrdB"/>
</dbReference>
<dbReference type="NCBIfam" id="TIGR02210">
    <property type="entry name" value="rodA_shape"/>
    <property type="match status" value="1"/>
</dbReference>
<feature type="transmembrane region" description="Helical" evidence="11">
    <location>
        <begin position="193"/>
        <end position="214"/>
    </location>
</feature>
<dbReference type="GO" id="GO:0015648">
    <property type="term" value="F:lipid-linked peptidoglycan transporter activity"/>
    <property type="evidence" value="ECO:0007669"/>
    <property type="project" value="TreeGrafter"/>
</dbReference>
<dbReference type="GO" id="GO:0009252">
    <property type="term" value="P:peptidoglycan biosynthetic process"/>
    <property type="evidence" value="ECO:0007669"/>
    <property type="project" value="UniProtKB-KW"/>
</dbReference>
<keyword evidence="4" id="KW-0808">Transferase</keyword>
<feature type="transmembrane region" description="Helical" evidence="11">
    <location>
        <begin position="71"/>
        <end position="91"/>
    </location>
</feature>